<dbReference type="InterPro" id="IPR050483">
    <property type="entry name" value="CoA-transferase_III_domain"/>
</dbReference>
<reference evidence="2" key="1">
    <citation type="journal article" date="2014" name="Int. J. Syst. Evol. Microbiol.">
        <title>Complete genome sequence of Corynebacterium casei LMG S-19264T (=DSM 44701T), isolated from a smear-ripened cheese.</title>
        <authorList>
            <consortium name="US DOE Joint Genome Institute (JGI-PGF)"/>
            <person name="Walter F."/>
            <person name="Albersmeier A."/>
            <person name="Kalinowski J."/>
            <person name="Ruckert C."/>
        </authorList>
    </citation>
    <scope>NUCLEOTIDE SEQUENCE</scope>
    <source>
        <strain evidence="2">CGMCC 1.6293</strain>
    </source>
</reference>
<evidence type="ECO:0000256" key="1">
    <source>
        <dbReference type="ARBA" id="ARBA00022679"/>
    </source>
</evidence>
<sequence>MSQTNGRPAANGPLSGFRVIDLTINVLGPLATQHLGDLGAEVIKIEEPGGDYTRHVGPARSPAMGAFFLNLNRNKKSVVLNLKEPEARDHLMALVATADVFVHSMRASAARRLGIDYQQIQAVNPRIVYAWAGGFRPGSSLAEAPAFDDVIQARCGLSGMIGRVTGRPGYLPTVLADKFCGNALASAIGMALLWRERTGEGQEVHVPMLDSMVALNMPEHLWGATLREPEQGVGYLRMFTPNRRPYATRDGHIAVMANNDAQYRRLYDAIGKPDLATDPRFAITANRARNIDILYGIVAEAVALRTTAEWNDLFAQADIPHGPVYDLADLLTDPYLDEVGFFREMDHPTEGSVVAMDITTSFSASPGRIRSLAPRLGEHTEEILAAASSRDDTE</sequence>
<keyword evidence="1 2" id="KW-0808">Transferase</keyword>
<evidence type="ECO:0000313" key="3">
    <source>
        <dbReference type="Proteomes" id="UP000649829"/>
    </source>
</evidence>
<proteinExistence type="predicted"/>
<dbReference type="Gene3D" id="3.30.1540.10">
    <property type="entry name" value="formyl-coa transferase, domain 3"/>
    <property type="match status" value="1"/>
</dbReference>
<protein>
    <submittedName>
        <fullName evidence="2">CoA transferase</fullName>
    </submittedName>
</protein>
<dbReference type="SUPFAM" id="SSF89796">
    <property type="entry name" value="CoA-transferase family III (CaiB/BaiF)"/>
    <property type="match status" value="1"/>
</dbReference>
<reference evidence="2" key="2">
    <citation type="submission" date="2020-09" db="EMBL/GenBank/DDBJ databases">
        <authorList>
            <person name="Sun Q."/>
            <person name="Zhou Y."/>
        </authorList>
    </citation>
    <scope>NUCLEOTIDE SEQUENCE</scope>
    <source>
        <strain evidence="2">CGMCC 1.6293</strain>
    </source>
</reference>
<dbReference type="PANTHER" id="PTHR48207">
    <property type="entry name" value="SUCCINATE--HYDROXYMETHYLGLUTARATE COA-TRANSFERASE"/>
    <property type="match status" value="1"/>
</dbReference>
<gene>
    <name evidence="2" type="ORF">GCM10011534_42350</name>
</gene>
<dbReference type="Proteomes" id="UP000649829">
    <property type="component" value="Unassembled WGS sequence"/>
</dbReference>
<dbReference type="EMBL" id="BMLF01000008">
    <property type="protein sequence ID" value="GGM15917.1"/>
    <property type="molecule type" value="Genomic_DNA"/>
</dbReference>
<dbReference type="InterPro" id="IPR044855">
    <property type="entry name" value="CoA-Trfase_III_dom3_sf"/>
</dbReference>
<keyword evidence="3" id="KW-1185">Reference proteome</keyword>
<dbReference type="Pfam" id="PF02515">
    <property type="entry name" value="CoA_transf_3"/>
    <property type="match status" value="1"/>
</dbReference>
<dbReference type="PANTHER" id="PTHR48207:SF4">
    <property type="entry name" value="BLL6097 PROTEIN"/>
    <property type="match status" value="1"/>
</dbReference>
<dbReference type="Gene3D" id="3.40.50.10540">
    <property type="entry name" value="Crotonobetainyl-coa:carnitine coa-transferase, domain 1"/>
    <property type="match status" value="1"/>
</dbReference>
<dbReference type="RefSeq" id="WP_028288649.1">
    <property type="nucleotide sequence ID" value="NZ_BMLF01000008.1"/>
</dbReference>
<name>A0A917WMV5_9RHOB</name>
<dbReference type="GO" id="GO:0008410">
    <property type="term" value="F:CoA-transferase activity"/>
    <property type="evidence" value="ECO:0007669"/>
    <property type="project" value="TreeGrafter"/>
</dbReference>
<accession>A0A917WMV5</accession>
<comment type="caution">
    <text evidence="2">The sequence shown here is derived from an EMBL/GenBank/DDBJ whole genome shotgun (WGS) entry which is preliminary data.</text>
</comment>
<evidence type="ECO:0000313" key="2">
    <source>
        <dbReference type="EMBL" id="GGM15917.1"/>
    </source>
</evidence>
<dbReference type="InterPro" id="IPR003673">
    <property type="entry name" value="CoA-Trfase_fam_III"/>
</dbReference>
<organism evidence="2 3">
    <name type="scientific">Pseudooceanicola nanhaiensis</name>
    <dbReference type="NCBI Taxonomy" id="375761"/>
    <lineage>
        <taxon>Bacteria</taxon>
        <taxon>Pseudomonadati</taxon>
        <taxon>Pseudomonadota</taxon>
        <taxon>Alphaproteobacteria</taxon>
        <taxon>Rhodobacterales</taxon>
        <taxon>Paracoccaceae</taxon>
        <taxon>Pseudooceanicola</taxon>
    </lineage>
</organism>
<dbReference type="AlphaFoldDB" id="A0A917WMV5"/>
<dbReference type="InterPro" id="IPR023606">
    <property type="entry name" value="CoA-Trfase_III_dom_1_sf"/>
</dbReference>